<dbReference type="PANTHER" id="PTHR44068">
    <property type="entry name" value="ZGC:194242"/>
    <property type="match status" value="1"/>
</dbReference>
<gene>
    <name evidence="3" type="ORF">AW736_14835</name>
</gene>
<protein>
    <recommendedName>
        <fullName evidence="2">Methyltransferase type 11 domain-containing protein</fullName>
    </recommendedName>
</protein>
<dbReference type="STRING" id="1184151.AW736_14835"/>
<evidence type="ECO:0000313" key="3">
    <source>
        <dbReference type="EMBL" id="OAM89071.1"/>
    </source>
</evidence>
<accession>A0A178IHJ0</accession>
<proteinExistence type="predicted"/>
<dbReference type="PANTHER" id="PTHR44068:SF11">
    <property type="entry name" value="GERANYL DIPHOSPHATE 2-C-METHYLTRANSFERASE"/>
    <property type="match status" value="1"/>
</dbReference>
<dbReference type="EMBL" id="LRRQ01000106">
    <property type="protein sequence ID" value="OAM89071.1"/>
    <property type="molecule type" value="Genomic_DNA"/>
</dbReference>
<evidence type="ECO:0000259" key="2">
    <source>
        <dbReference type="Pfam" id="PF08241"/>
    </source>
</evidence>
<dbReference type="InterPro" id="IPR050447">
    <property type="entry name" value="Erg6_SMT_methyltransf"/>
</dbReference>
<evidence type="ECO:0000256" key="1">
    <source>
        <dbReference type="ARBA" id="ARBA00022679"/>
    </source>
</evidence>
<dbReference type="InterPro" id="IPR029063">
    <property type="entry name" value="SAM-dependent_MTases_sf"/>
</dbReference>
<evidence type="ECO:0000313" key="4">
    <source>
        <dbReference type="Proteomes" id="UP000078486"/>
    </source>
</evidence>
<dbReference type="AlphaFoldDB" id="A0A178IHJ0"/>
<comment type="caution">
    <text evidence="3">The sequence shown here is derived from an EMBL/GenBank/DDBJ whole genome shotgun (WGS) entry which is preliminary data.</text>
</comment>
<sequence length="252" mass="28106">MNPDEYTNLNRLEGAHWYYAGKREIVRYWLNYFHPMATSATLLDCGAGTGAFAAEMSAASGTTDAGRCKVVALDDHDESLEILRVKLGAENVVRGDCTHIPMADAFCDYLTALDVIEHIPDDVGAVKEFVRVLKPGGLAVITVPALQCLWSDWDLSLHHQRRYDRRQLTALLQAAGLEVLHVNYINVAAFPAVWFIRKRRAQGKQANTRRMEDSLPSPVINRILKMLFVMPACQRLVPFPFGVGLLAVAKKL</sequence>
<dbReference type="Proteomes" id="UP000078486">
    <property type="component" value="Unassembled WGS sequence"/>
</dbReference>
<dbReference type="InterPro" id="IPR013216">
    <property type="entry name" value="Methyltransf_11"/>
</dbReference>
<dbReference type="CDD" id="cd02440">
    <property type="entry name" value="AdoMet_MTases"/>
    <property type="match status" value="1"/>
</dbReference>
<name>A0A178IHJ0_9BACT</name>
<feature type="domain" description="Methyltransferase type 11" evidence="2">
    <location>
        <begin position="43"/>
        <end position="141"/>
    </location>
</feature>
<dbReference type="Gene3D" id="3.40.50.150">
    <property type="entry name" value="Vaccinia Virus protein VP39"/>
    <property type="match status" value="1"/>
</dbReference>
<dbReference type="GO" id="GO:0008757">
    <property type="term" value="F:S-adenosylmethionine-dependent methyltransferase activity"/>
    <property type="evidence" value="ECO:0007669"/>
    <property type="project" value="InterPro"/>
</dbReference>
<dbReference type="Pfam" id="PF08241">
    <property type="entry name" value="Methyltransf_11"/>
    <property type="match status" value="1"/>
</dbReference>
<keyword evidence="4" id="KW-1185">Reference proteome</keyword>
<keyword evidence="1" id="KW-0808">Transferase</keyword>
<dbReference type="RefSeq" id="WP_068770947.1">
    <property type="nucleotide sequence ID" value="NZ_CP109796.1"/>
</dbReference>
<reference evidence="3 4" key="1">
    <citation type="submission" date="2016-01" db="EMBL/GenBank/DDBJ databases">
        <title>High potential of lignocellulose degradation of a new Verrucomicrobia species.</title>
        <authorList>
            <person name="Wang Y."/>
            <person name="Shi Y."/>
            <person name="Qiu Z."/>
            <person name="Liu S."/>
            <person name="Yang H."/>
        </authorList>
    </citation>
    <scope>NUCLEOTIDE SEQUENCE [LARGE SCALE GENOMIC DNA]</scope>
    <source>
        <strain evidence="3 4">TSB47</strain>
    </source>
</reference>
<organism evidence="3 4">
    <name type="scientific">Termitidicoccus mucosus</name>
    <dbReference type="NCBI Taxonomy" id="1184151"/>
    <lineage>
        <taxon>Bacteria</taxon>
        <taxon>Pseudomonadati</taxon>
        <taxon>Verrucomicrobiota</taxon>
        <taxon>Opitutia</taxon>
        <taxon>Opitutales</taxon>
        <taxon>Opitutaceae</taxon>
        <taxon>Termitidicoccus</taxon>
    </lineage>
</organism>
<dbReference type="SUPFAM" id="SSF53335">
    <property type="entry name" value="S-adenosyl-L-methionine-dependent methyltransferases"/>
    <property type="match status" value="1"/>
</dbReference>